<dbReference type="Gene3D" id="2.40.50.100">
    <property type="match status" value="1"/>
</dbReference>
<dbReference type="PANTHER" id="PTHR13651">
    <property type="entry name" value="PROTEIN ABITRAM"/>
    <property type="match status" value="1"/>
</dbReference>
<organism evidence="1 2">
    <name type="scientific">Hypothenemus hampei</name>
    <name type="common">Coffee berry borer</name>
    <dbReference type="NCBI Taxonomy" id="57062"/>
    <lineage>
        <taxon>Eukaryota</taxon>
        <taxon>Metazoa</taxon>
        <taxon>Ecdysozoa</taxon>
        <taxon>Arthropoda</taxon>
        <taxon>Hexapoda</taxon>
        <taxon>Insecta</taxon>
        <taxon>Pterygota</taxon>
        <taxon>Neoptera</taxon>
        <taxon>Endopterygota</taxon>
        <taxon>Coleoptera</taxon>
        <taxon>Polyphaga</taxon>
        <taxon>Cucujiformia</taxon>
        <taxon>Curculionidae</taxon>
        <taxon>Scolytinae</taxon>
        <taxon>Hypothenemus</taxon>
    </lineage>
</organism>
<reference evidence="1 2" key="1">
    <citation type="submission" date="2024-05" db="EMBL/GenBank/DDBJ databases">
        <title>Genetic variation in Jamaican populations of the coffee berry borer (Hypothenemus hampei).</title>
        <authorList>
            <person name="Errbii M."/>
            <person name="Myrie A."/>
        </authorList>
    </citation>
    <scope>NUCLEOTIDE SEQUENCE [LARGE SCALE GENOMIC DNA]</scope>
    <source>
        <strain evidence="1">JA-Hopewell-2020-01-JO</strain>
        <tissue evidence="1">Whole body</tissue>
    </source>
</reference>
<dbReference type="EMBL" id="JBDJPC010000004">
    <property type="protein sequence ID" value="KAL1505935.1"/>
    <property type="molecule type" value="Genomic_DNA"/>
</dbReference>
<protein>
    <recommendedName>
        <fullName evidence="3">Actin-binding transcription modulator</fullName>
    </recommendedName>
</protein>
<evidence type="ECO:0008006" key="3">
    <source>
        <dbReference type="Google" id="ProtNLM"/>
    </source>
</evidence>
<comment type="caution">
    <text evidence="1">The sequence shown here is derived from an EMBL/GenBank/DDBJ whole genome shotgun (WGS) entry which is preliminary data.</text>
</comment>
<dbReference type="SUPFAM" id="SSF51230">
    <property type="entry name" value="Single hybrid motif"/>
    <property type="match status" value="1"/>
</dbReference>
<gene>
    <name evidence="1" type="ORF">ABEB36_005381</name>
</gene>
<proteinExistence type="predicted"/>
<dbReference type="AlphaFoldDB" id="A0ABD1EY20"/>
<keyword evidence="2" id="KW-1185">Reference proteome</keyword>
<sequence length="202" mass="23331">MESEDIFSIIKKLSVPIIESVSSEQIENFKPYYERYYENKYCTTFNTDTENNDFILRFHTNKLVLLSIASGHDIIRNKQIIESINFSIKGQNMSDINLSGKKKTGAKKLNKNSIVCYLKCKDNDKEYPVYSCIPGSLIEINQFVVENPQLLITDYKALGYIAVLNPKRQGPNVAPTIEKAHSLLSEEEYETYRRNQEKLNNK</sequence>
<evidence type="ECO:0000313" key="1">
    <source>
        <dbReference type="EMBL" id="KAL1505935.1"/>
    </source>
</evidence>
<dbReference type="Proteomes" id="UP001566132">
    <property type="component" value="Unassembled WGS sequence"/>
</dbReference>
<evidence type="ECO:0000313" key="2">
    <source>
        <dbReference type="Proteomes" id="UP001566132"/>
    </source>
</evidence>
<dbReference type="InterPro" id="IPR039169">
    <property type="entry name" value="Abitram"/>
</dbReference>
<name>A0ABD1EY20_HYPHA</name>
<accession>A0ABD1EY20</accession>
<dbReference type="InterPro" id="IPR011053">
    <property type="entry name" value="Single_hybrid_motif"/>
</dbReference>
<dbReference type="PANTHER" id="PTHR13651:SF0">
    <property type="entry name" value="PROTEIN ABITRAM"/>
    <property type="match status" value="1"/>
</dbReference>